<organism evidence="2 3">
    <name type="scientific">Leishmania panamensis</name>
    <dbReference type="NCBI Taxonomy" id="5679"/>
    <lineage>
        <taxon>Eukaryota</taxon>
        <taxon>Discoba</taxon>
        <taxon>Euglenozoa</taxon>
        <taxon>Kinetoplastea</taxon>
        <taxon>Metakinetoplastina</taxon>
        <taxon>Trypanosomatida</taxon>
        <taxon>Trypanosomatidae</taxon>
        <taxon>Leishmaniinae</taxon>
        <taxon>Leishmania</taxon>
        <taxon>Leishmania guyanensis species complex</taxon>
    </lineage>
</organism>
<dbReference type="Proteomes" id="UP000063063">
    <property type="component" value="Chromosome 20"/>
</dbReference>
<reference evidence="2 3" key="1">
    <citation type="journal article" date="2015" name="Sci. Rep.">
        <title>The genome of Leishmania panamensis: insights into genomics of the L. (Viannia) subgenus.</title>
        <authorList>
            <person name="Llanes A."/>
            <person name="Restrepo C.M."/>
            <person name="Vecchio G.D."/>
            <person name="Anguizola F.J."/>
            <person name="Lleonart R."/>
        </authorList>
    </citation>
    <scope>NUCLEOTIDE SEQUENCE [LARGE SCALE GENOMIC DNA]</scope>
    <source>
        <strain evidence="2 3">MHOM/PA/94/PSC-1</strain>
    </source>
</reference>
<dbReference type="PANTHER" id="PTHR33297">
    <property type="entry name" value="AMASTIN-LIKE SURFACE PROTEIN-LIKE PROTEIN-RELATED"/>
    <property type="match status" value="1"/>
</dbReference>
<accession>A0A088RP47</accession>
<evidence type="ECO:0000313" key="3">
    <source>
        <dbReference type="Proteomes" id="UP000063063"/>
    </source>
</evidence>
<dbReference type="VEuPathDB" id="TriTrypDB:LPMP_200980"/>
<evidence type="ECO:0000256" key="1">
    <source>
        <dbReference type="SAM" id="Phobius"/>
    </source>
</evidence>
<dbReference type="PANTHER" id="PTHR33297:SF4">
    <property type="entry name" value="AMASTIN"/>
    <property type="match status" value="1"/>
</dbReference>
<dbReference type="InterPro" id="IPR009944">
    <property type="entry name" value="Amastin"/>
</dbReference>
<sequence>MTWNLALLIYAIVQFIAFLLVLVATPIDMFRLKSRSATVSSNQCITLWGLKKDCKGNGYDFPSEYLWEFCSPHRNHFRLAQAFALISIFVYGAAFVLGVIMLFCCRWLHLVSLALNIVGAVTLCVVWVAMVVTFNRDEDPSCLVIKSSYTYGAGIVLLLVAWVLDILNIAALLLPCPDIDSGESGKTTEIKDQDKESEQE</sequence>
<feature type="transmembrane region" description="Helical" evidence="1">
    <location>
        <begin position="109"/>
        <end position="134"/>
    </location>
</feature>
<dbReference type="AlphaFoldDB" id="A0A088RP47"/>
<feature type="transmembrane region" description="Helical" evidence="1">
    <location>
        <begin position="82"/>
        <end position="103"/>
    </location>
</feature>
<proteinExistence type="predicted"/>
<keyword evidence="1" id="KW-0812">Transmembrane</keyword>
<dbReference type="Pfam" id="PF07344">
    <property type="entry name" value="Amastin"/>
    <property type="match status" value="1"/>
</dbReference>
<dbReference type="GeneID" id="22574305"/>
<feature type="transmembrane region" description="Helical" evidence="1">
    <location>
        <begin position="155"/>
        <end position="174"/>
    </location>
</feature>
<dbReference type="VEuPathDB" id="TriTrypDB:LPAL13_000052800"/>
<feature type="transmembrane region" description="Helical" evidence="1">
    <location>
        <begin position="6"/>
        <end position="27"/>
    </location>
</feature>
<name>A0A088RP47_LEIPA</name>
<keyword evidence="1" id="KW-1133">Transmembrane helix</keyword>
<keyword evidence="3" id="KW-1185">Reference proteome</keyword>
<dbReference type="Gene3D" id="1.20.140.150">
    <property type="match status" value="1"/>
</dbReference>
<dbReference type="KEGG" id="lpan:LPMP_200980"/>
<dbReference type="OrthoDB" id="267567at2759"/>
<dbReference type="eggNOG" id="ENOG502SPBK">
    <property type="taxonomic scope" value="Eukaryota"/>
</dbReference>
<dbReference type="RefSeq" id="XP_010698297.1">
    <property type="nucleotide sequence ID" value="XM_010699995.1"/>
</dbReference>
<evidence type="ECO:0000313" key="2">
    <source>
        <dbReference type="EMBL" id="AIN97590.1"/>
    </source>
</evidence>
<keyword evidence="1" id="KW-0472">Membrane</keyword>
<dbReference type="EMBL" id="CP009389">
    <property type="protein sequence ID" value="AIN97590.1"/>
    <property type="molecule type" value="Genomic_DNA"/>
</dbReference>
<gene>
    <name evidence="2" type="ORF">LPMP_200980</name>
</gene>
<protein>
    <submittedName>
        <fullName evidence="2">Amastin-like surface protein, putative</fullName>
    </submittedName>
</protein>